<dbReference type="Ensembl" id="ENSXETT00000117519">
    <property type="protein sequence ID" value="ENSXETP00000106784"/>
    <property type="gene ID" value="ENSXETG00000030949"/>
</dbReference>
<proteinExistence type="inferred from homology"/>
<reference evidence="4" key="1">
    <citation type="journal article" date="2010" name="Science">
        <title>The genome of the Western clawed frog Xenopus tropicalis.</title>
        <authorList>
            <person name="Hellsten U."/>
            <person name="Harland R.M."/>
            <person name="Gilchrist M.J."/>
            <person name="Hendrix D."/>
            <person name="Jurka J."/>
            <person name="Kapitonov V."/>
            <person name="Ovcharenko I."/>
            <person name="Putnam N.H."/>
            <person name="Shu S."/>
            <person name="Taher L."/>
            <person name="Blitz I.L."/>
            <person name="Blumberg B."/>
            <person name="Dichmann D.S."/>
            <person name="Dubchak I."/>
            <person name="Amaya E."/>
            <person name="Detter J.C."/>
            <person name="Fletcher R."/>
            <person name="Gerhard D.S."/>
            <person name="Goodstein D."/>
            <person name="Graves T."/>
            <person name="Grigoriev I.V."/>
            <person name="Grimwood J."/>
            <person name="Kawashima T."/>
            <person name="Lindquist E."/>
            <person name="Lucas S.M."/>
            <person name="Mead P.E."/>
            <person name="Mitros T."/>
            <person name="Ogino H."/>
            <person name="Ohta Y."/>
            <person name="Poliakov A.V."/>
            <person name="Pollet N."/>
            <person name="Robert J."/>
            <person name="Salamov A."/>
            <person name="Sater A.K."/>
            <person name="Schmutz J."/>
            <person name="Terry A."/>
            <person name="Vize P.D."/>
            <person name="Warren W.C."/>
            <person name="Wells D."/>
            <person name="Wills A."/>
            <person name="Wilson R.K."/>
            <person name="Zimmerman L.B."/>
            <person name="Zorn A.M."/>
            <person name="Grainger R."/>
            <person name="Grammer T."/>
            <person name="Khokha M.K."/>
            <person name="Richardson P.M."/>
            <person name="Rokhsar D.S."/>
        </authorList>
    </citation>
    <scope>NUCLEOTIDE SEQUENCE [LARGE SCALE GENOMIC DNA]</scope>
    <source>
        <strain evidence="4">Nigerian</strain>
    </source>
</reference>
<dbReference type="AlphaFoldDB" id="A0A803JFW5"/>
<evidence type="ECO:0000256" key="1">
    <source>
        <dbReference type="ARBA" id="ARBA00007309"/>
    </source>
</evidence>
<evidence type="ECO:0000256" key="2">
    <source>
        <dbReference type="SAM" id="MobiDB-lite"/>
    </source>
</evidence>
<dbReference type="Pfam" id="PF04419">
    <property type="entry name" value="SERF-like_N"/>
    <property type="match status" value="1"/>
</dbReference>
<feature type="region of interest" description="Disordered" evidence="2">
    <location>
        <begin position="45"/>
        <end position="94"/>
    </location>
</feature>
<protein>
    <submittedName>
        <fullName evidence="4">Small EDRK-rich factor 2</fullName>
    </submittedName>
</protein>
<dbReference type="PANTHER" id="PTHR13596">
    <property type="entry name" value="SMALL EDRK-RICH FACTOR 1"/>
    <property type="match status" value="1"/>
</dbReference>
<feature type="domain" description="Small EDRK-rich factor-like N-terminal" evidence="3">
    <location>
        <begin position="41"/>
        <end position="73"/>
    </location>
</feature>
<gene>
    <name evidence="4" type="primary">serf2</name>
</gene>
<dbReference type="Bgee" id="ENSXETG00000030949">
    <property type="expression patterns" value="Expressed in testis and 17 other cell types or tissues"/>
</dbReference>
<evidence type="ECO:0000259" key="3">
    <source>
        <dbReference type="Pfam" id="PF04419"/>
    </source>
</evidence>
<dbReference type="InterPro" id="IPR040211">
    <property type="entry name" value="SERF1/2-like"/>
</dbReference>
<evidence type="ECO:0000313" key="4">
    <source>
        <dbReference type="Ensembl" id="ENSXETP00000106784"/>
    </source>
</evidence>
<accession>A0A803JFW5</accession>
<reference evidence="4" key="2">
    <citation type="submission" date="2021-03" db="UniProtKB">
        <authorList>
            <consortium name="Ensembl"/>
        </authorList>
    </citation>
    <scope>IDENTIFICATION</scope>
</reference>
<dbReference type="InParanoid" id="A0A803JFW5"/>
<feature type="compositionally biased region" description="Basic and acidic residues" evidence="2">
    <location>
        <begin position="54"/>
        <end position="94"/>
    </location>
</feature>
<comment type="similarity">
    <text evidence="1">Belongs to the SERF family.</text>
</comment>
<sequence>MAEQGEEDVGSLCQPKRVGEMVPAAQAEYSGFGFFSVTSGGNQRELARQKNLKKSQDKSKKQDDGLSAAARKERDAQIMQEKQKKALQKKDDGK</sequence>
<dbReference type="InterPro" id="IPR007513">
    <property type="entry name" value="SERF-like_N"/>
</dbReference>
<dbReference type="PANTHER" id="PTHR13596:SF0">
    <property type="entry name" value="SI:CH211-39K3.2-RELATED"/>
    <property type="match status" value="1"/>
</dbReference>
<organism evidence="4">
    <name type="scientific">Xenopus tropicalis</name>
    <name type="common">Western clawed frog</name>
    <name type="synonym">Silurana tropicalis</name>
    <dbReference type="NCBI Taxonomy" id="8364"/>
    <lineage>
        <taxon>Eukaryota</taxon>
        <taxon>Metazoa</taxon>
        <taxon>Chordata</taxon>
        <taxon>Craniata</taxon>
        <taxon>Vertebrata</taxon>
        <taxon>Euteleostomi</taxon>
        <taxon>Amphibia</taxon>
        <taxon>Batrachia</taxon>
        <taxon>Anura</taxon>
        <taxon>Pipoidea</taxon>
        <taxon>Pipidae</taxon>
        <taxon>Xenopodinae</taxon>
        <taxon>Xenopus</taxon>
        <taxon>Silurana</taxon>
    </lineage>
</organism>
<name>A0A803JFW5_XENTR</name>
<dbReference type="GeneTree" id="ENSGT01000000215232"/>